<dbReference type="InterPro" id="IPR035461">
    <property type="entry name" value="GmhA/DiaA"/>
</dbReference>
<dbReference type="PANTHER" id="PTHR30390:SF6">
    <property type="entry name" value="DNAA INITIATOR-ASSOCIATING PROTEIN DIAA"/>
    <property type="match status" value="1"/>
</dbReference>
<dbReference type="SUPFAM" id="SSF53756">
    <property type="entry name" value="UDP-Glycosyltransferase/glycogen phosphorylase"/>
    <property type="match status" value="1"/>
</dbReference>
<dbReference type="InterPro" id="IPR002201">
    <property type="entry name" value="Glyco_trans_9"/>
</dbReference>
<dbReference type="Gene3D" id="3.40.50.10490">
    <property type="entry name" value="Glucose-6-phosphate isomerase like protein, domain 1"/>
    <property type="match status" value="1"/>
</dbReference>
<comment type="caution">
    <text evidence="2">The sequence shown here is derived from an EMBL/GenBank/DDBJ whole genome shotgun (WGS) entry which is preliminary data.</text>
</comment>
<evidence type="ECO:0000313" key="2">
    <source>
        <dbReference type="EMBL" id="OBI29394.1"/>
    </source>
</evidence>
<dbReference type="Pfam" id="PF13580">
    <property type="entry name" value="SIS_2"/>
    <property type="match status" value="1"/>
</dbReference>
<proteinExistence type="predicted"/>
<dbReference type="GO" id="GO:1901135">
    <property type="term" value="P:carbohydrate derivative metabolic process"/>
    <property type="evidence" value="ECO:0007669"/>
    <property type="project" value="InterPro"/>
</dbReference>
<feature type="domain" description="SIS" evidence="1">
    <location>
        <begin position="374"/>
        <end position="532"/>
    </location>
</feature>
<name>A0A1A2XUH1_MYCSD</name>
<dbReference type="EMBL" id="LZKG01000088">
    <property type="protein sequence ID" value="OBI29394.1"/>
    <property type="molecule type" value="Genomic_DNA"/>
</dbReference>
<dbReference type="Proteomes" id="UP000093943">
    <property type="component" value="Unassembled WGS sequence"/>
</dbReference>
<dbReference type="PROSITE" id="PS51464">
    <property type="entry name" value="SIS"/>
    <property type="match status" value="1"/>
</dbReference>
<dbReference type="Pfam" id="PF01075">
    <property type="entry name" value="Glyco_transf_9"/>
    <property type="match status" value="1"/>
</dbReference>
<dbReference type="GO" id="GO:0016757">
    <property type="term" value="F:glycosyltransferase activity"/>
    <property type="evidence" value="ECO:0007669"/>
    <property type="project" value="InterPro"/>
</dbReference>
<organism evidence="2 3">
    <name type="scientific">Mycolicibacter sinensis (strain JDM601)</name>
    <name type="common">Mycobacterium sinense</name>
    <dbReference type="NCBI Taxonomy" id="875328"/>
    <lineage>
        <taxon>Bacteria</taxon>
        <taxon>Bacillati</taxon>
        <taxon>Actinomycetota</taxon>
        <taxon>Actinomycetes</taxon>
        <taxon>Mycobacteriales</taxon>
        <taxon>Mycobacteriaceae</taxon>
        <taxon>Mycolicibacter</taxon>
    </lineage>
</organism>
<dbReference type="AlphaFoldDB" id="A0A1A2XUH1"/>
<dbReference type="CDD" id="cd03789">
    <property type="entry name" value="GT9_LPS_heptosyltransferase"/>
    <property type="match status" value="1"/>
</dbReference>
<dbReference type="InterPro" id="IPR001347">
    <property type="entry name" value="SIS_dom"/>
</dbReference>
<dbReference type="PANTHER" id="PTHR30390">
    <property type="entry name" value="SEDOHEPTULOSE 7-PHOSPHATE ISOMERASE / DNAA INITIATOR-ASSOCIATING FACTOR FOR REPLICATION INITIATION"/>
    <property type="match status" value="1"/>
</dbReference>
<dbReference type="Gene3D" id="3.40.50.2000">
    <property type="entry name" value="Glycogen Phosphorylase B"/>
    <property type="match status" value="2"/>
</dbReference>
<evidence type="ECO:0000313" key="3">
    <source>
        <dbReference type="Proteomes" id="UP000093943"/>
    </source>
</evidence>
<dbReference type="InterPro" id="IPR050099">
    <property type="entry name" value="SIS_GmhA/DiaA_subfam"/>
</dbReference>
<accession>A0A1A2XUH1</accession>
<dbReference type="CDD" id="cd05006">
    <property type="entry name" value="SIS_GmhA"/>
    <property type="match status" value="1"/>
</dbReference>
<dbReference type="InterPro" id="IPR046348">
    <property type="entry name" value="SIS_dom_sf"/>
</dbReference>
<reference evidence="3" key="1">
    <citation type="submission" date="2016-06" db="EMBL/GenBank/DDBJ databases">
        <authorList>
            <person name="Sutton G."/>
            <person name="Brinkac L."/>
            <person name="Sanka R."/>
            <person name="Adams M."/>
            <person name="Lau E."/>
            <person name="Sam S."/>
            <person name="Sreng N."/>
            <person name="Him V."/>
            <person name="Kerleguer A."/>
            <person name="Cheng S."/>
        </authorList>
    </citation>
    <scope>NUCLEOTIDE SEQUENCE [LARGE SCALE GENOMIC DNA]</scope>
    <source>
        <strain evidence="3">E1876</strain>
    </source>
</reference>
<sequence length="535" mass="54914">MSTAVIARLDSLGDVLITGPAVRAVAAAHDRVVFLAGPRGAAAAAMLPGVDRVVRWSAGWVDFDAGPVTAAAVAELVDVLAGEQPDALLILTSFHQSPLPLALIGRMAGVAWIGAICTDYPGSLLDLRHPDPGDVPEPQRALALAQAAGWSLPPGDDGRLQVKELPPLSRPLRAALGGDDYVVFHPGAAVPARRPSAGKSAELVRALARAGQHVVVTGGAADRELTATVAGLDRPVATDLGGRTTLAELGAVFAGARAVVVPNTGPAHLAAAVGAPIVSLFAPVVPAERWSPYGVPVMLCGDQTAPCRGSRARNCPVAGHPCLDGIAADDVVAAVTRIESRGDLMIARHMAELERAIARVRPAAAQLSDWGARLAEVLAGGGRLLACGNGGSAAQAQHLTAELVGRFHDEREPLSAIALHADTSASTAIVNDYGAEEMFARGVRAHGRRGDVLVSLSTSGTSRNVLAAVKAAQEIGVVTWSLTGPAPNPLLTMSDDGIAVEADSTATVQEIHLLLLHSLCMAVDAVLLDTERTLA</sequence>
<dbReference type="SUPFAM" id="SSF53697">
    <property type="entry name" value="SIS domain"/>
    <property type="match status" value="1"/>
</dbReference>
<protein>
    <recommendedName>
        <fullName evidence="1">SIS domain-containing protein</fullName>
    </recommendedName>
</protein>
<dbReference type="GO" id="GO:0097367">
    <property type="term" value="F:carbohydrate derivative binding"/>
    <property type="evidence" value="ECO:0007669"/>
    <property type="project" value="InterPro"/>
</dbReference>
<dbReference type="OrthoDB" id="9783989at2"/>
<evidence type="ECO:0000259" key="1">
    <source>
        <dbReference type="PROSITE" id="PS51464"/>
    </source>
</evidence>
<gene>
    <name evidence="2" type="ORF">A5710_21855</name>
</gene>